<feature type="compositionally biased region" description="Low complexity" evidence="1">
    <location>
        <begin position="259"/>
        <end position="270"/>
    </location>
</feature>
<dbReference type="SMART" id="SM00165">
    <property type="entry name" value="UBA"/>
    <property type="match status" value="1"/>
</dbReference>
<dbReference type="PROSITE" id="PS50030">
    <property type="entry name" value="UBA"/>
    <property type="match status" value="1"/>
</dbReference>
<feature type="compositionally biased region" description="Polar residues" evidence="1">
    <location>
        <begin position="74"/>
        <end position="85"/>
    </location>
</feature>
<dbReference type="EMBL" id="BSXU01007071">
    <property type="protein sequence ID" value="GMG56207.1"/>
    <property type="molecule type" value="Genomic_DNA"/>
</dbReference>
<evidence type="ECO:0000259" key="2">
    <source>
        <dbReference type="PROSITE" id="PS50030"/>
    </source>
</evidence>
<evidence type="ECO:0000256" key="1">
    <source>
        <dbReference type="SAM" id="MobiDB-lite"/>
    </source>
</evidence>
<feature type="region of interest" description="Disordered" evidence="1">
    <location>
        <begin position="48"/>
        <end position="85"/>
    </location>
</feature>
<feature type="compositionally biased region" description="Acidic residues" evidence="1">
    <location>
        <begin position="194"/>
        <end position="206"/>
    </location>
</feature>
<dbReference type="OrthoDB" id="524326at2759"/>
<keyword evidence="4" id="KW-1185">Reference proteome</keyword>
<dbReference type="SUPFAM" id="SSF46934">
    <property type="entry name" value="UBA-like"/>
    <property type="match status" value="1"/>
</dbReference>
<feature type="compositionally biased region" description="Polar residues" evidence="1">
    <location>
        <begin position="397"/>
        <end position="422"/>
    </location>
</feature>
<sequence>MFMTGDLKLQLFLNNSNSHCKPKMKMMMMICIHQEVQPPSGFNSSIVPTPQEYLDQSGQPSAPVTARKLHTPTDGENPQQNSSSTLNQYATAHDFLNTAKLDTGKEEGAGDTETIDSNIPTIHADNDFDESKKDIAGLDDINENSPAGKGKTKTDSEIDFPSIDDLQFAEAEKRVSMTPGAFPSIENDYPPLAEPEDDDETSDDEFHDTVQTPSAGKKPVASSKLEEAKAVKSPSFSDDFPQPSGAGFYNNPFSANAPQQQESLHQQSSSGIQEKSAVASKTPVNSNSVNLFDDLGLEEATPEEGANFDNNADFGFSNNSFTDNAAFTFSQSNVVPTAAAGSAPATGAGNGGNDDWEQLFAGFGNDPNLKPATTEKDAGFSFGSSDGAGTAPPPSYDFSSTPVDPSLGTTSKKTLDQQPSAFSQRQSVSSYSRSQQLAIEELQGMGFDEESVLDALKKNNWKLDMATNYLLDSA</sequence>
<protein>
    <submittedName>
        <fullName evidence="3">Unnamed protein product</fullName>
    </submittedName>
</protein>
<feature type="compositionally biased region" description="Basic and acidic residues" evidence="1">
    <location>
        <begin position="124"/>
        <end position="136"/>
    </location>
</feature>
<dbReference type="Gene3D" id="1.10.8.10">
    <property type="entry name" value="DNA helicase RuvA subunit, C-terminal domain"/>
    <property type="match status" value="1"/>
</dbReference>
<feature type="domain" description="UBA" evidence="2">
    <location>
        <begin position="432"/>
        <end position="473"/>
    </location>
</feature>
<feature type="compositionally biased region" description="Polar residues" evidence="1">
    <location>
        <begin position="48"/>
        <end position="62"/>
    </location>
</feature>
<evidence type="ECO:0000313" key="4">
    <source>
        <dbReference type="Proteomes" id="UP001165063"/>
    </source>
</evidence>
<feature type="compositionally biased region" description="Low complexity" evidence="1">
    <location>
        <begin position="379"/>
        <end position="389"/>
    </location>
</feature>
<dbReference type="Pfam" id="PF00627">
    <property type="entry name" value="UBA"/>
    <property type="match status" value="1"/>
</dbReference>
<reference evidence="3" key="1">
    <citation type="submission" date="2023-04" db="EMBL/GenBank/DDBJ databases">
        <title>Ambrosiozyma monospora NBRC 1965.</title>
        <authorList>
            <person name="Ichikawa N."/>
            <person name="Sato H."/>
            <person name="Tonouchi N."/>
        </authorList>
    </citation>
    <scope>NUCLEOTIDE SEQUENCE</scope>
    <source>
        <strain evidence="3">NBRC 1965</strain>
    </source>
</reference>
<gene>
    <name evidence="3" type="ORF">Amon01_000827400</name>
</gene>
<evidence type="ECO:0000313" key="3">
    <source>
        <dbReference type="EMBL" id="GMG56207.1"/>
    </source>
</evidence>
<dbReference type="Proteomes" id="UP001165063">
    <property type="component" value="Unassembled WGS sequence"/>
</dbReference>
<feature type="region of interest" description="Disordered" evidence="1">
    <location>
        <begin position="339"/>
        <end position="430"/>
    </location>
</feature>
<accession>A0A9W7DJQ6</accession>
<name>A0A9W7DJQ6_AMBMO</name>
<proteinExistence type="predicted"/>
<organism evidence="3 4">
    <name type="scientific">Ambrosiozyma monospora</name>
    <name type="common">Yeast</name>
    <name type="synonym">Endomycopsis monosporus</name>
    <dbReference type="NCBI Taxonomy" id="43982"/>
    <lineage>
        <taxon>Eukaryota</taxon>
        <taxon>Fungi</taxon>
        <taxon>Dikarya</taxon>
        <taxon>Ascomycota</taxon>
        <taxon>Saccharomycotina</taxon>
        <taxon>Pichiomycetes</taxon>
        <taxon>Pichiales</taxon>
        <taxon>Pichiaceae</taxon>
        <taxon>Ambrosiozyma</taxon>
    </lineage>
</organism>
<comment type="caution">
    <text evidence="3">The sequence shown here is derived from an EMBL/GenBank/DDBJ whole genome shotgun (WGS) entry which is preliminary data.</text>
</comment>
<dbReference type="InterPro" id="IPR015940">
    <property type="entry name" value="UBA"/>
</dbReference>
<dbReference type="AlphaFoldDB" id="A0A9W7DJQ6"/>
<dbReference type="InterPro" id="IPR009060">
    <property type="entry name" value="UBA-like_sf"/>
</dbReference>
<feature type="region of interest" description="Disordered" evidence="1">
    <location>
        <begin position="100"/>
        <end position="288"/>
    </location>
</feature>
<feature type="compositionally biased region" description="Low complexity" evidence="1">
    <location>
        <begin position="233"/>
        <end position="244"/>
    </location>
</feature>